<keyword evidence="2 4" id="KW-0808">Transferase</keyword>
<keyword evidence="3 4" id="KW-0949">S-adenosyl-L-methionine</keyword>
<dbReference type="EC" id="2.1.1.177" evidence="4"/>
<keyword evidence="4" id="KW-0698">rRNA processing</keyword>
<dbReference type="PANTHER" id="PTHR33603:SF1">
    <property type="entry name" value="RIBOSOMAL RNA LARGE SUBUNIT METHYLTRANSFERASE H"/>
    <property type="match status" value="1"/>
</dbReference>
<keyword evidence="1 4" id="KW-0489">Methyltransferase</keyword>
<reference evidence="5" key="1">
    <citation type="submission" date="2021-06" db="EMBL/GenBank/DDBJ databases">
        <title>Novel Mycoplasma species detected in California sea lions (Zalophus californianus) from the USA.</title>
        <authorList>
            <person name="Volokhov D.V."/>
            <person name="Furtak V.A."/>
            <person name="Zagorodnyaya T.A."/>
        </authorList>
    </citation>
    <scope>NUCLEOTIDE SEQUENCE [LARGE SCALE GENOMIC DNA]</scope>
    <source>
        <strain evidence="5">CSL 4779</strain>
    </source>
</reference>
<dbReference type="CDD" id="cd18081">
    <property type="entry name" value="RlmH-like"/>
    <property type="match status" value="1"/>
</dbReference>
<comment type="subcellular location">
    <subcellularLocation>
        <location evidence="4">Cytoplasm</location>
    </subcellularLocation>
</comment>
<evidence type="ECO:0000256" key="4">
    <source>
        <dbReference type="HAMAP-Rule" id="MF_00658"/>
    </source>
</evidence>
<evidence type="ECO:0000313" key="5">
    <source>
        <dbReference type="EMBL" id="MBU4693524.1"/>
    </source>
</evidence>
<evidence type="ECO:0000313" key="6">
    <source>
        <dbReference type="Proteomes" id="UP000812267"/>
    </source>
</evidence>
<comment type="catalytic activity">
    <reaction evidence="4">
        <text>pseudouridine(1915) in 23S rRNA + S-adenosyl-L-methionine = N(3)-methylpseudouridine(1915) in 23S rRNA + S-adenosyl-L-homocysteine + H(+)</text>
        <dbReference type="Rhea" id="RHEA:42752"/>
        <dbReference type="Rhea" id="RHEA-COMP:10221"/>
        <dbReference type="Rhea" id="RHEA-COMP:10222"/>
        <dbReference type="ChEBI" id="CHEBI:15378"/>
        <dbReference type="ChEBI" id="CHEBI:57856"/>
        <dbReference type="ChEBI" id="CHEBI:59789"/>
        <dbReference type="ChEBI" id="CHEBI:65314"/>
        <dbReference type="ChEBI" id="CHEBI:74486"/>
        <dbReference type="EC" id="2.1.1.177"/>
    </reaction>
</comment>
<dbReference type="Pfam" id="PF02590">
    <property type="entry name" value="SPOUT_MTase"/>
    <property type="match status" value="1"/>
</dbReference>
<sequence>MKKIKIISVGSLSPDFKKLFLHYQKQISHYYQINTVEVKEFSEEKNIEVKKTKETKLILDLIPKDSFVMMCSLQGKQFDSVDFSDIINSHDDITFIIGGSDGMDETLINSNIKFSFSKLTFPHQLFRIMLGEQIYRAASILNNKKYHK</sequence>
<comment type="similarity">
    <text evidence="4">Belongs to the RNA methyltransferase RlmH family.</text>
</comment>
<accession>A0ABS6DRN1</accession>
<dbReference type="RefSeq" id="WP_216505321.1">
    <property type="nucleotide sequence ID" value="NZ_JAHMHJ010000001.1"/>
</dbReference>
<comment type="subunit">
    <text evidence="4">Homodimer.</text>
</comment>
<comment type="caution">
    <text evidence="5">The sequence shown here is derived from an EMBL/GenBank/DDBJ whole genome shotgun (WGS) entry which is preliminary data.</text>
</comment>
<feature type="binding site" evidence="4">
    <location>
        <position position="98"/>
    </location>
    <ligand>
        <name>S-adenosyl-L-methionine</name>
        <dbReference type="ChEBI" id="CHEBI:59789"/>
    </ligand>
</feature>
<keyword evidence="6" id="KW-1185">Reference proteome</keyword>
<dbReference type="Proteomes" id="UP000812267">
    <property type="component" value="Unassembled WGS sequence"/>
</dbReference>
<keyword evidence="4" id="KW-0963">Cytoplasm</keyword>
<gene>
    <name evidence="4" type="primary">rlmH</name>
    <name evidence="5" type="ORF">KQ878_01320</name>
</gene>
<dbReference type="PANTHER" id="PTHR33603">
    <property type="entry name" value="METHYLTRANSFERASE"/>
    <property type="match status" value="1"/>
</dbReference>
<comment type="caution">
    <text evidence="4">Lacks conserved residue(s) required for the propagation of feature annotation.</text>
</comment>
<dbReference type="PIRSF" id="PIRSF004505">
    <property type="entry name" value="MT_bac"/>
    <property type="match status" value="1"/>
</dbReference>
<protein>
    <recommendedName>
        <fullName evidence="4">Ribosomal RNA large subunit methyltransferase H</fullName>
        <ecNumber evidence="4">2.1.1.177</ecNumber>
    </recommendedName>
    <alternativeName>
        <fullName evidence="4">23S rRNA (pseudouridine1915-N3)-methyltransferase</fullName>
    </alternativeName>
    <alternativeName>
        <fullName evidence="4">23S rRNA m3Psi1915 methyltransferase</fullName>
    </alternativeName>
    <alternativeName>
        <fullName evidence="4">rRNA (pseudouridine-N3-)-methyltransferase RlmH</fullName>
    </alternativeName>
</protein>
<name>A0ABS6DRN1_9MOLU</name>
<evidence type="ECO:0000256" key="3">
    <source>
        <dbReference type="ARBA" id="ARBA00022691"/>
    </source>
</evidence>
<evidence type="ECO:0000256" key="2">
    <source>
        <dbReference type="ARBA" id="ARBA00022679"/>
    </source>
</evidence>
<comment type="function">
    <text evidence="4">Specifically methylates the pseudouridine at position 1915 (m3Psi1915) in 23S rRNA.</text>
</comment>
<dbReference type="HAMAP" id="MF_00658">
    <property type="entry name" value="23SrRNA_methyltr_H"/>
    <property type="match status" value="1"/>
</dbReference>
<organism evidence="5 6">
    <name type="scientific">Mycoplasma zalophidermidis</name>
    <dbReference type="NCBI Taxonomy" id="398174"/>
    <lineage>
        <taxon>Bacteria</taxon>
        <taxon>Bacillati</taxon>
        <taxon>Mycoplasmatota</taxon>
        <taxon>Mollicutes</taxon>
        <taxon>Mycoplasmataceae</taxon>
        <taxon>Mycoplasma</taxon>
    </lineage>
</organism>
<evidence type="ECO:0000256" key="1">
    <source>
        <dbReference type="ARBA" id="ARBA00022603"/>
    </source>
</evidence>
<dbReference type="EMBL" id="JAHMHK010000001">
    <property type="protein sequence ID" value="MBU4693524.1"/>
    <property type="molecule type" value="Genomic_DNA"/>
</dbReference>
<proteinExistence type="inferred from homology"/>
<feature type="binding site" evidence="4">
    <location>
        <begin position="116"/>
        <end position="121"/>
    </location>
    <ligand>
        <name>S-adenosyl-L-methionine</name>
        <dbReference type="ChEBI" id="CHEBI:59789"/>
    </ligand>
</feature>
<dbReference type="InterPro" id="IPR003742">
    <property type="entry name" value="RlmH-like"/>
</dbReference>